<organism evidence="9 10">
    <name type="scientific">Sulfurimonas sediminis</name>
    <dbReference type="NCBI Taxonomy" id="2590020"/>
    <lineage>
        <taxon>Bacteria</taxon>
        <taxon>Pseudomonadati</taxon>
        <taxon>Campylobacterota</taxon>
        <taxon>Epsilonproteobacteria</taxon>
        <taxon>Campylobacterales</taxon>
        <taxon>Sulfurimonadaceae</taxon>
        <taxon>Sulfurimonas</taxon>
    </lineage>
</organism>
<reference evidence="9 10" key="1">
    <citation type="submission" date="2019-06" db="EMBL/GenBank/DDBJ databases">
        <title>Sulfurimonas gotlandica sp. nov., a chemoautotrophic and psychrotolerant epsilonproteobacterium isolated from a pelagic redoxcline, and an emended description of the genus Sulfurimonas.</title>
        <authorList>
            <person name="Wang S."/>
            <person name="Jiang L."/>
            <person name="Shao Z."/>
        </authorList>
    </citation>
    <scope>NUCLEOTIDE SEQUENCE [LARGE SCALE GENOMIC DNA]</scope>
    <source>
        <strain evidence="9 10">S2-6</strain>
    </source>
</reference>
<dbReference type="RefSeq" id="WP_193151815.1">
    <property type="nucleotide sequence ID" value="NZ_CP041235.1"/>
</dbReference>
<dbReference type="PIRSF" id="PIRSF019015">
    <property type="entry name" value="P60_peptidase_YkfC"/>
    <property type="match status" value="1"/>
</dbReference>
<dbReference type="Gene3D" id="3.90.1720.10">
    <property type="entry name" value="endopeptidase domain like (from Nostoc punctiforme)"/>
    <property type="match status" value="1"/>
</dbReference>
<dbReference type="GO" id="GO:0008234">
    <property type="term" value="F:cysteine-type peptidase activity"/>
    <property type="evidence" value="ECO:0007669"/>
    <property type="project" value="UniProtKB-KW"/>
</dbReference>
<dbReference type="Pfam" id="PF00877">
    <property type="entry name" value="NLPC_P60"/>
    <property type="match status" value="1"/>
</dbReference>
<evidence type="ECO:0000259" key="5">
    <source>
        <dbReference type="Pfam" id="PF00877"/>
    </source>
</evidence>
<keyword evidence="10" id="KW-1185">Reference proteome</keyword>
<dbReference type="AlphaFoldDB" id="A0A7M1B1D5"/>
<evidence type="ECO:0000259" key="6">
    <source>
        <dbReference type="Pfam" id="PF12912"/>
    </source>
</evidence>
<dbReference type="Proteomes" id="UP000593719">
    <property type="component" value="Chromosome"/>
</dbReference>
<dbReference type="PROSITE" id="PS51257">
    <property type="entry name" value="PROKAR_LIPOPROTEIN"/>
    <property type="match status" value="1"/>
</dbReference>
<name>A0A7M1B1D5_9BACT</name>
<protein>
    <submittedName>
        <fullName evidence="9">Glycoside hydrolase</fullName>
    </submittedName>
</protein>
<keyword evidence="4" id="KW-0788">Thiol protease</keyword>
<proteinExistence type="inferred from homology"/>
<gene>
    <name evidence="9" type="ORF">FJR45_06035</name>
</gene>
<evidence type="ECO:0000256" key="1">
    <source>
        <dbReference type="ARBA" id="ARBA00007074"/>
    </source>
</evidence>
<dbReference type="InterPro" id="IPR038765">
    <property type="entry name" value="Papain-like_cys_pep_sf"/>
</dbReference>
<evidence type="ECO:0000256" key="3">
    <source>
        <dbReference type="ARBA" id="ARBA00022801"/>
    </source>
</evidence>
<keyword evidence="2" id="KW-0645">Protease</keyword>
<feature type="domain" description="NLPC/P60 N-terminal" evidence="6">
    <location>
        <begin position="6"/>
        <end position="120"/>
    </location>
</feature>
<sequence>MKYLYLSLALVLMSGCSQKTSQSISHQKLNKAQYVKGFSEISQDVSAYTDTVNERYISSLEKFATMYFQPWHIDSMDIPLENAMWAYKLFDATNSYGENLQPLDDNFFKLIKNNSNFEAYSSVNKQAITLRKVSIRAFPTTRPVLRDPNKAGEGFPFDYMQNSTVAANKPLFVSHYSKDREWVFVKSSFAYGWVHARDIVYMDRKCTKMWQKAQQVFVLQDNIPLYTPKKDFLFKSTLGTMFPLISQNDKEFHIVTIAEYILKEPYCVYTSVNRKIGHKGILKFNAKNINLVMGELLHVNYGWGGIYNQRDCSSTLRDFFAPFGIWLPRNSYQQSRVGKVISLENISDEKKIQMIQQYGVPFETLLYRKGHIALYIGTKNNKIIIFQNLWGIKTLKHGVEGRYIIGKTVFSTLQMGNNLSDFDESASFLKNLKSMNIVTR</sequence>
<dbReference type="KEGG" id="ssei:FJR45_06035"/>
<dbReference type="GO" id="GO:0006508">
    <property type="term" value="P:proteolysis"/>
    <property type="evidence" value="ECO:0007669"/>
    <property type="project" value="UniProtKB-KW"/>
</dbReference>
<dbReference type="InterPro" id="IPR000064">
    <property type="entry name" value="NLP_P60_dom"/>
</dbReference>
<evidence type="ECO:0000313" key="10">
    <source>
        <dbReference type="Proteomes" id="UP000593719"/>
    </source>
</evidence>
<dbReference type="EMBL" id="CP041235">
    <property type="protein sequence ID" value="QOP43533.1"/>
    <property type="molecule type" value="Genomic_DNA"/>
</dbReference>
<dbReference type="InterPro" id="IPR039439">
    <property type="entry name" value="SH3b1_dom"/>
</dbReference>
<dbReference type="Pfam" id="PF12912">
    <property type="entry name" value="N_NLPC_P60"/>
    <property type="match status" value="1"/>
</dbReference>
<evidence type="ECO:0000256" key="4">
    <source>
        <dbReference type="ARBA" id="ARBA00022807"/>
    </source>
</evidence>
<evidence type="ECO:0000259" key="8">
    <source>
        <dbReference type="Pfam" id="PF12914"/>
    </source>
</evidence>
<feature type="domain" description="SH3b2-type SH3" evidence="8">
    <location>
        <begin position="207"/>
        <end position="247"/>
    </location>
</feature>
<accession>A0A7M1B1D5</accession>
<evidence type="ECO:0000259" key="7">
    <source>
        <dbReference type="Pfam" id="PF12913"/>
    </source>
</evidence>
<dbReference type="Pfam" id="PF12913">
    <property type="entry name" value="SH3_6"/>
    <property type="match status" value="1"/>
</dbReference>
<dbReference type="Pfam" id="PF12914">
    <property type="entry name" value="SH3_7"/>
    <property type="match status" value="1"/>
</dbReference>
<comment type="similarity">
    <text evidence="1">Belongs to the peptidase C40 family.</text>
</comment>
<feature type="domain" description="SH3b1" evidence="7">
    <location>
        <begin position="143"/>
        <end position="195"/>
    </location>
</feature>
<dbReference type="InterPro" id="IPR025606">
    <property type="entry name" value="NLPC/P60_N_dom"/>
</dbReference>
<keyword evidence="3 9" id="KW-0378">Hydrolase</keyword>
<evidence type="ECO:0000313" key="9">
    <source>
        <dbReference type="EMBL" id="QOP43533.1"/>
    </source>
</evidence>
<feature type="domain" description="NlpC/P60" evidence="5">
    <location>
        <begin position="300"/>
        <end position="378"/>
    </location>
</feature>
<evidence type="ECO:0000256" key="2">
    <source>
        <dbReference type="ARBA" id="ARBA00022670"/>
    </source>
</evidence>
<dbReference type="SUPFAM" id="SSF54001">
    <property type="entry name" value="Cysteine proteinases"/>
    <property type="match status" value="1"/>
</dbReference>
<dbReference type="InterPro" id="IPR026864">
    <property type="entry name" value="SH3b2-type_SH3"/>
</dbReference>
<dbReference type="InterPro" id="IPR027017">
    <property type="entry name" value="P60_peptidase_YkfC"/>
</dbReference>